<feature type="compositionally biased region" description="Polar residues" evidence="1">
    <location>
        <begin position="139"/>
        <end position="176"/>
    </location>
</feature>
<evidence type="ECO:0000256" key="1">
    <source>
        <dbReference type="SAM" id="MobiDB-lite"/>
    </source>
</evidence>
<name>A0AA35QQB9_9SAUR</name>
<feature type="region of interest" description="Disordered" evidence="1">
    <location>
        <begin position="118"/>
        <end position="201"/>
    </location>
</feature>
<feature type="compositionally biased region" description="Basic residues" evidence="1">
    <location>
        <begin position="177"/>
        <end position="189"/>
    </location>
</feature>
<organism evidence="2 3">
    <name type="scientific">Podarcis lilfordi</name>
    <name type="common">Lilford's wall lizard</name>
    <dbReference type="NCBI Taxonomy" id="74358"/>
    <lineage>
        <taxon>Eukaryota</taxon>
        <taxon>Metazoa</taxon>
        <taxon>Chordata</taxon>
        <taxon>Craniata</taxon>
        <taxon>Vertebrata</taxon>
        <taxon>Euteleostomi</taxon>
        <taxon>Lepidosauria</taxon>
        <taxon>Squamata</taxon>
        <taxon>Bifurcata</taxon>
        <taxon>Unidentata</taxon>
        <taxon>Episquamata</taxon>
        <taxon>Laterata</taxon>
        <taxon>Lacertibaenia</taxon>
        <taxon>Lacertidae</taxon>
        <taxon>Podarcis</taxon>
    </lineage>
</organism>
<protein>
    <submittedName>
        <fullName evidence="2">Uncharacterized protein</fullName>
    </submittedName>
</protein>
<sequence length="227" mass="25696">MAFPFPFLWWIYSRTRDPVDTGSLEEFECEEEVPEEDDVCWALGEILLYYCLAVAAIRIIYIGADWIVPKCGGGIQPCKKVRYTKGCQDPTDRCQDSACGILGCLRKLFTGECDRDIAEDEASPSSPPPRKETKERLSKLSQQTFCDSDSVGTSESQVSSWKGSQTGDTDGSASSTKGRKMAVRQRSPRRMPWMPEEPCPRCKAKRTREWLAQHFFDPEWCSPGKRN</sequence>
<feature type="compositionally biased region" description="Basic and acidic residues" evidence="1">
    <location>
        <begin position="129"/>
        <end position="138"/>
    </location>
</feature>
<gene>
    <name evidence="2" type="ORF">PODLI_1B018851</name>
</gene>
<dbReference type="AlphaFoldDB" id="A0AA35QQB9"/>
<evidence type="ECO:0000313" key="3">
    <source>
        <dbReference type="Proteomes" id="UP001178461"/>
    </source>
</evidence>
<dbReference type="EMBL" id="CANTUW010000101">
    <property type="protein sequence ID" value="CAI7935185.1"/>
    <property type="molecule type" value="Genomic_DNA"/>
</dbReference>
<dbReference type="Pfam" id="PF15468">
    <property type="entry name" value="DUF4636"/>
    <property type="match status" value="1"/>
</dbReference>
<evidence type="ECO:0000313" key="2">
    <source>
        <dbReference type="EMBL" id="CAI7935185.1"/>
    </source>
</evidence>
<comment type="caution">
    <text evidence="2">The sequence shown here is derived from an EMBL/GenBank/DDBJ whole genome shotgun (WGS) entry which is preliminary data.</text>
</comment>
<keyword evidence="3" id="KW-1185">Reference proteome</keyword>
<dbReference type="PANTHER" id="PTHR31822">
    <property type="entry name" value="SERINE-RICH SINGLE-PASS MEMBRANE PROTEIN 1"/>
    <property type="match status" value="1"/>
</dbReference>
<dbReference type="InterPro" id="IPR027955">
    <property type="entry name" value="DUF4636"/>
</dbReference>
<dbReference type="Proteomes" id="UP001178461">
    <property type="component" value="Unassembled WGS sequence"/>
</dbReference>
<accession>A0AA35QQB9</accession>
<dbReference type="PANTHER" id="PTHR31822:SF1">
    <property type="entry name" value="SERINE-RICH SINGLE-PASS MEMBRANE PROTEIN 1"/>
    <property type="match status" value="1"/>
</dbReference>
<proteinExistence type="predicted"/>
<reference evidence="2" key="1">
    <citation type="submission" date="2022-12" db="EMBL/GenBank/DDBJ databases">
        <authorList>
            <person name="Alioto T."/>
            <person name="Alioto T."/>
            <person name="Gomez Garrido J."/>
        </authorList>
    </citation>
    <scope>NUCLEOTIDE SEQUENCE</scope>
</reference>